<keyword evidence="3" id="KW-1185">Reference proteome</keyword>
<sequence>MMKTLPKNSTTDRIELLTPAQRRWVSLSARLFPGWTAGKAEALLLRPPRKRGRAGEVLSAWGQRETLSVGGHAMAVWHFGEAGRRRVVLVHGWGGYGAQLATWVPALLARGFAVSVFDQPGHGDSDGQAGILPDFIAGLRAVMAVVPDVAAVVAHSMGAASALHAVREGLPVDALVLIGSPGSFDIHLESLSRRVGLGRRAHHSLRGRLERRYVPIVEMDALRDLPVARTRALFVHDEDDSEVDFSHLARLHAAWPGSETMATHGYGHHRILRAPEVIARSVDFLEEALKQKNRGQPKEDEEAA</sequence>
<protein>
    <submittedName>
        <fullName evidence="2">Alpha/beta fold hydrolase</fullName>
    </submittedName>
</protein>
<dbReference type="Gene3D" id="3.40.50.1820">
    <property type="entry name" value="alpha/beta hydrolase"/>
    <property type="match status" value="1"/>
</dbReference>
<dbReference type="PANTHER" id="PTHR43194">
    <property type="entry name" value="HYDROLASE ALPHA/BETA FOLD FAMILY"/>
    <property type="match status" value="1"/>
</dbReference>
<keyword evidence="2" id="KW-0378">Hydrolase</keyword>
<reference evidence="2 3" key="1">
    <citation type="submission" date="2019-07" db="EMBL/GenBank/DDBJ databases">
        <title>The pathways for chlorine oxyanion respiration interact through the shared metabolite chlorate.</title>
        <authorList>
            <person name="Barnum T.P."/>
            <person name="Cheng Y."/>
            <person name="Hill K.A."/>
            <person name="Lucas L.N."/>
            <person name="Carlson H.K."/>
            <person name="Coates J.D."/>
        </authorList>
    </citation>
    <scope>NUCLEOTIDE SEQUENCE [LARGE SCALE GENOMIC DNA]</scope>
    <source>
        <strain evidence="2 3">SFB-3</strain>
    </source>
</reference>
<dbReference type="InterPro" id="IPR050228">
    <property type="entry name" value="Carboxylesterase_BioH"/>
</dbReference>
<gene>
    <name evidence="2" type="ORF">FHP91_01450</name>
</gene>
<dbReference type="GO" id="GO:0016787">
    <property type="term" value="F:hydrolase activity"/>
    <property type="evidence" value="ECO:0007669"/>
    <property type="project" value="UniProtKB-KW"/>
</dbReference>
<dbReference type="InterPro" id="IPR029058">
    <property type="entry name" value="AB_hydrolase_fold"/>
</dbReference>
<dbReference type="EMBL" id="VMNK01000002">
    <property type="protein sequence ID" value="TVO59409.1"/>
    <property type="molecule type" value="Genomic_DNA"/>
</dbReference>
<name>A0A557R2L7_9RHOO</name>
<dbReference type="InterPro" id="IPR022742">
    <property type="entry name" value="Hydrolase_4"/>
</dbReference>
<feature type="domain" description="Serine aminopeptidase S33" evidence="1">
    <location>
        <begin position="84"/>
        <end position="180"/>
    </location>
</feature>
<evidence type="ECO:0000259" key="1">
    <source>
        <dbReference type="Pfam" id="PF12146"/>
    </source>
</evidence>
<dbReference type="AlphaFoldDB" id="A0A557R2L7"/>
<evidence type="ECO:0000313" key="2">
    <source>
        <dbReference type="EMBL" id="TVO59409.1"/>
    </source>
</evidence>
<dbReference type="SUPFAM" id="SSF53474">
    <property type="entry name" value="alpha/beta-Hydrolases"/>
    <property type="match status" value="1"/>
</dbReference>
<accession>A0A557R2L7</accession>
<dbReference type="RefSeq" id="WP_144307921.1">
    <property type="nucleotide sequence ID" value="NZ_VMNK01000002.1"/>
</dbReference>
<dbReference type="Pfam" id="PF12146">
    <property type="entry name" value="Hydrolase_4"/>
    <property type="match status" value="1"/>
</dbReference>
<proteinExistence type="predicted"/>
<dbReference type="PANTHER" id="PTHR43194:SF5">
    <property type="entry name" value="PIMELOYL-[ACYL-CARRIER PROTEIN] METHYL ESTER ESTERASE"/>
    <property type="match status" value="1"/>
</dbReference>
<dbReference type="OrthoDB" id="9799989at2"/>
<organism evidence="2 3">
    <name type="scientific">Denitromonas halophila</name>
    <dbReference type="NCBI Taxonomy" id="1629404"/>
    <lineage>
        <taxon>Bacteria</taxon>
        <taxon>Pseudomonadati</taxon>
        <taxon>Pseudomonadota</taxon>
        <taxon>Betaproteobacteria</taxon>
        <taxon>Rhodocyclales</taxon>
        <taxon>Zoogloeaceae</taxon>
        <taxon>Denitromonas</taxon>
    </lineage>
</organism>
<evidence type="ECO:0000313" key="3">
    <source>
        <dbReference type="Proteomes" id="UP000319502"/>
    </source>
</evidence>
<comment type="caution">
    <text evidence="2">The sequence shown here is derived from an EMBL/GenBank/DDBJ whole genome shotgun (WGS) entry which is preliminary data.</text>
</comment>
<dbReference type="Proteomes" id="UP000319502">
    <property type="component" value="Unassembled WGS sequence"/>
</dbReference>